<organism evidence="1 2">
    <name type="scientific">Athelia psychrophila</name>
    <dbReference type="NCBI Taxonomy" id="1759441"/>
    <lineage>
        <taxon>Eukaryota</taxon>
        <taxon>Fungi</taxon>
        <taxon>Dikarya</taxon>
        <taxon>Basidiomycota</taxon>
        <taxon>Agaricomycotina</taxon>
        <taxon>Agaricomycetes</taxon>
        <taxon>Agaricomycetidae</taxon>
        <taxon>Atheliales</taxon>
        <taxon>Atheliaceae</taxon>
        <taxon>Athelia</taxon>
    </lineage>
</organism>
<feature type="non-terminal residue" evidence="1">
    <location>
        <position position="87"/>
    </location>
</feature>
<keyword evidence="2" id="KW-1185">Reference proteome</keyword>
<reference evidence="1 2" key="1">
    <citation type="journal article" date="2016" name="Mol. Biol. Evol.">
        <title>Comparative Genomics of Early-Diverging Mushroom-Forming Fungi Provides Insights into the Origins of Lignocellulose Decay Capabilities.</title>
        <authorList>
            <person name="Nagy L.G."/>
            <person name="Riley R."/>
            <person name="Tritt A."/>
            <person name="Adam C."/>
            <person name="Daum C."/>
            <person name="Floudas D."/>
            <person name="Sun H."/>
            <person name="Yadav J.S."/>
            <person name="Pangilinan J."/>
            <person name="Larsson K.H."/>
            <person name="Matsuura K."/>
            <person name="Barry K."/>
            <person name="Labutti K."/>
            <person name="Kuo R."/>
            <person name="Ohm R.A."/>
            <person name="Bhattacharya S.S."/>
            <person name="Shirouzu T."/>
            <person name="Yoshinaga Y."/>
            <person name="Martin F.M."/>
            <person name="Grigoriev I.V."/>
            <person name="Hibbett D.S."/>
        </authorList>
    </citation>
    <scope>NUCLEOTIDE SEQUENCE [LARGE SCALE GENOMIC DNA]</scope>
    <source>
        <strain evidence="1 2">CBS 109695</strain>
    </source>
</reference>
<proteinExistence type="predicted"/>
<sequence>GLDGFAMGKATMGLARAGKAADLFYLGIIVNCEDFWAARRELGIEYDKIYDVLVEGFRVAKLRRRREDDDDPRSISSLARKGLRKTL</sequence>
<feature type="non-terminal residue" evidence="1">
    <location>
        <position position="1"/>
    </location>
</feature>
<dbReference type="OrthoDB" id="6781668at2759"/>
<evidence type="ECO:0000313" key="1">
    <source>
        <dbReference type="EMBL" id="KZP33159.1"/>
    </source>
</evidence>
<evidence type="ECO:0000313" key="2">
    <source>
        <dbReference type="Proteomes" id="UP000076532"/>
    </source>
</evidence>
<dbReference type="Proteomes" id="UP000076532">
    <property type="component" value="Unassembled WGS sequence"/>
</dbReference>
<gene>
    <name evidence="1" type="ORF">FIBSPDRAFT_714573</name>
</gene>
<dbReference type="STRING" id="436010.A0A166VXG6"/>
<protein>
    <submittedName>
        <fullName evidence="1">Uncharacterized protein</fullName>
    </submittedName>
</protein>
<dbReference type="EMBL" id="KV417483">
    <property type="protein sequence ID" value="KZP33159.1"/>
    <property type="molecule type" value="Genomic_DNA"/>
</dbReference>
<dbReference type="AlphaFoldDB" id="A0A166VXG6"/>
<name>A0A166VXG6_9AGAM</name>
<accession>A0A166VXG6</accession>